<comment type="subcellular location">
    <subcellularLocation>
        <location evidence="1">Nucleus</location>
    </subcellularLocation>
</comment>
<evidence type="ECO:0000256" key="2">
    <source>
        <dbReference type="ARBA" id="ARBA00023242"/>
    </source>
</evidence>
<dbReference type="EMBL" id="LVKK01000043">
    <property type="protein sequence ID" value="OAG39437.1"/>
    <property type="molecule type" value="Genomic_DNA"/>
</dbReference>
<reference evidence="5 6" key="1">
    <citation type="submission" date="2016-03" db="EMBL/GenBank/DDBJ databases">
        <title>Draft genome sequence of the Fonsecaea monophora CBS 269.37.</title>
        <authorList>
            <person name="Bombassaro A."/>
            <person name="Vinicius W.A."/>
            <person name="De Hoog S."/>
            <person name="Sun J."/>
            <person name="Souza E.M."/>
            <person name="Raittz R.T."/>
            <person name="Costa F."/>
            <person name="Leao A.C."/>
            <person name="Tadra-Sfeir M.Z."/>
            <person name="Baura V."/>
            <person name="Balsanelli E."/>
            <person name="Pedrosa F.O."/>
            <person name="Moreno L.F."/>
            <person name="Steffens M.B."/>
            <person name="Xi L."/>
            <person name="Bocca A.L."/>
            <person name="Felipe M.S."/>
            <person name="Teixeira M."/>
            <person name="Telles Filho F.Q."/>
            <person name="Azevedo C.M."/>
            <person name="Gomes R."/>
            <person name="Vicente V.A."/>
        </authorList>
    </citation>
    <scope>NUCLEOTIDE SEQUENCE [LARGE SCALE GENOMIC DNA]</scope>
    <source>
        <strain evidence="5 6">CBS 269.37</strain>
    </source>
</reference>
<dbReference type="GO" id="GO:0005634">
    <property type="term" value="C:nucleus"/>
    <property type="evidence" value="ECO:0007669"/>
    <property type="project" value="UniProtKB-SubCell"/>
</dbReference>
<dbReference type="SMART" id="SM00906">
    <property type="entry name" value="Fungal_trans"/>
    <property type="match status" value="1"/>
</dbReference>
<evidence type="ECO:0000313" key="5">
    <source>
        <dbReference type="EMBL" id="OAG39437.1"/>
    </source>
</evidence>
<dbReference type="CDD" id="cd12148">
    <property type="entry name" value="fungal_TF_MHR"/>
    <property type="match status" value="1"/>
</dbReference>
<feature type="region of interest" description="Disordered" evidence="3">
    <location>
        <begin position="200"/>
        <end position="247"/>
    </location>
</feature>
<proteinExistence type="predicted"/>
<dbReference type="PANTHER" id="PTHR31001">
    <property type="entry name" value="UNCHARACTERIZED TRANSCRIPTIONAL REGULATORY PROTEIN"/>
    <property type="match status" value="1"/>
</dbReference>
<evidence type="ECO:0000313" key="6">
    <source>
        <dbReference type="Proteomes" id="UP000077002"/>
    </source>
</evidence>
<evidence type="ECO:0000259" key="4">
    <source>
        <dbReference type="SMART" id="SM00906"/>
    </source>
</evidence>
<dbReference type="Pfam" id="PF04082">
    <property type="entry name" value="Fungal_trans"/>
    <property type="match status" value="1"/>
</dbReference>
<gene>
    <name evidence="5" type="ORF">AYO21_06265</name>
</gene>
<dbReference type="GeneID" id="34601425"/>
<protein>
    <recommendedName>
        <fullName evidence="4">Xylanolytic transcriptional activator regulatory domain-containing protein</fullName>
    </recommendedName>
</protein>
<dbReference type="OrthoDB" id="2269373at2759"/>
<dbReference type="InterPro" id="IPR050613">
    <property type="entry name" value="Sec_Metabolite_Reg"/>
</dbReference>
<dbReference type="InterPro" id="IPR007219">
    <property type="entry name" value="XnlR_reg_dom"/>
</dbReference>
<comment type="caution">
    <text evidence="5">The sequence shown here is derived from an EMBL/GenBank/DDBJ whole genome shotgun (WGS) entry which is preliminary data.</text>
</comment>
<feature type="region of interest" description="Disordered" evidence="3">
    <location>
        <begin position="761"/>
        <end position="800"/>
    </location>
</feature>
<organism evidence="5 6">
    <name type="scientific">Fonsecaea monophora</name>
    <dbReference type="NCBI Taxonomy" id="254056"/>
    <lineage>
        <taxon>Eukaryota</taxon>
        <taxon>Fungi</taxon>
        <taxon>Dikarya</taxon>
        <taxon>Ascomycota</taxon>
        <taxon>Pezizomycotina</taxon>
        <taxon>Eurotiomycetes</taxon>
        <taxon>Chaetothyriomycetidae</taxon>
        <taxon>Chaetothyriales</taxon>
        <taxon>Herpotrichiellaceae</taxon>
        <taxon>Fonsecaea</taxon>
    </lineage>
</organism>
<evidence type="ECO:0000256" key="3">
    <source>
        <dbReference type="SAM" id="MobiDB-lite"/>
    </source>
</evidence>
<feature type="region of interest" description="Disordered" evidence="3">
    <location>
        <begin position="27"/>
        <end position="62"/>
    </location>
</feature>
<dbReference type="GO" id="GO:0008270">
    <property type="term" value="F:zinc ion binding"/>
    <property type="evidence" value="ECO:0007669"/>
    <property type="project" value="InterPro"/>
</dbReference>
<name>A0A177F5C2_9EURO</name>
<dbReference type="PANTHER" id="PTHR31001:SF85">
    <property type="entry name" value="ZN(II)2CYS6 TRANSCRIPTION FACTOR (EUROFUNG)"/>
    <property type="match status" value="1"/>
</dbReference>
<keyword evidence="6" id="KW-1185">Reference proteome</keyword>
<feature type="compositionally biased region" description="Polar residues" evidence="3">
    <location>
        <begin position="791"/>
        <end position="800"/>
    </location>
</feature>
<dbReference type="RefSeq" id="XP_022511389.1">
    <property type="nucleotide sequence ID" value="XM_022656226.1"/>
</dbReference>
<sequence>MPTSHQTGDVFFDFAMKRLKAVKAQRKRARQRYRQQVQATQDTTTKPVSLEPSTLPTKVMPPTDPAYDMSPTLKASSSDPLQVPTLVTTFRPTVKIEPEDHEIVEISSDPVEPPALPIQSQPTVKVESADCRTVTPGTSPRLHRKLMPIDGGAVNTRKDLDGLMPLVPYVFRIPPAPRRRKRKAREDDVLARLKHYEELLRDQGIDPTPPSTTPSKIDATSPPLDDADNPSKSGSKPAEPPWTNGSVQGRLIIDQGRARFIQNKLWTTVSEELHHSKDVIPDTDTESEDELDTLADDRTDFVLGVTPSPAQTSSLHPSPEHVLKLWQIFLTNVNPLMKIVHQPTLQRSIEEAIRDLDHIPRGLEALMFAIYGGAVLSMRDGECQATFGESRTVLQSRYRLGIRRALTKARFMATYDIVVLQALVIYLLTTRQALDARTLWTLSGVASRIAQGMGVHRDGTVLGLPPFETEMRRRLWWQINLLDFRAAELSGFGGLTEVNWWNTKVPSNVNDVEIWPGMKEPPVEQTRPTEMVVCLLHYSVGAFWRRKLLEAGTPEEDLNRAMQRWVATKTLAEKDAFVDEFQANLEEKVLRYCDPSIPLEMMALIYGRSMCKSIRFMSHHPRRYANQEDIPDSERRLLWKTSMALMEADNLVHSHRSLQRFSWHIDAGFAWHSFIFALGELIARPTGEGRDEAWIQIEDVFKNHPAFVSDQKKPLHIAIGNLCLKAWRARQKAQEECPRGLQWLETPQFILQLRKQREVQEGKRYNRRSAALNPTPTLQPEDANLEGESQPPDSSTAEPMTSIQQFEQPVGSLDPTFSPHDFSIMDNIAMDWQRWDTLLNDFELLTQPSTMNPGHLQHLGQYGQQGYSWPLSQIQDNQ</sequence>
<accession>A0A177F5C2</accession>
<dbReference type="GO" id="GO:0006351">
    <property type="term" value="P:DNA-templated transcription"/>
    <property type="evidence" value="ECO:0007669"/>
    <property type="project" value="InterPro"/>
</dbReference>
<keyword evidence="2" id="KW-0539">Nucleus</keyword>
<dbReference type="Proteomes" id="UP000077002">
    <property type="component" value="Unassembled WGS sequence"/>
</dbReference>
<feature type="compositionally biased region" description="Polar residues" evidence="3">
    <location>
        <begin position="42"/>
        <end position="56"/>
    </location>
</feature>
<evidence type="ECO:0000256" key="1">
    <source>
        <dbReference type="ARBA" id="ARBA00004123"/>
    </source>
</evidence>
<feature type="domain" description="Xylanolytic transcriptional activator regulatory" evidence="4">
    <location>
        <begin position="439"/>
        <end position="512"/>
    </location>
</feature>
<dbReference type="AlphaFoldDB" id="A0A177F5C2"/>
<dbReference type="GO" id="GO:0003677">
    <property type="term" value="F:DNA binding"/>
    <property type="evidence" value="ECO:0007669"/>
    <property type="project" value="InterPro"/>
</dbReference>